<evidence type="ECO:0000256" key="13">
    <source>
        <dbReference type="ARBA" id="ARBA00030987"/>
    </source>
</evidence>
<dbReference type="AlphaFoldDB" id="A0A1E3BLN3"/>
<evidence type="ECO:0000256" key="6">
    <source>
        <dbReference type="ARBA" id="ARBA00022692"/>
    </source>
</evidence>
<evidence type="ECO:0000256" key="11">
    <source>
        <dbReference type="ARBA" id="ARBA00023136"/>
    </source>
</evidence>
<comment type="subcellular location">
    <subcellularLocation>
        <location evidence="1">Mitochondrion inner membrane</location>
        <topology evidence="1">Single-pass membrane protein</topology>
    </subcellularLocation>
</comment>
<evidence type="ECO:0000256" key="10">
    <source>
        <dbReference type="ARBA" id="ARBA00023128"/>
    </source>
</evidence>
<keyword evidence="10" id="KW-0496">Mitochondrion</keyword>
<evidence type="ECO:0000256" key="5">
    <source>
        <dbReference type="ARBA" id="ARBA00022660"/>
    </source>
</evidence>
<evidence type="ECO:0000256" key="2">
    <source>
        <dbReference type="ARBA" id="ARBA00007260"/>
    </source>
</evidence>
<proteinExistence type="inferred from homology"/>
<evidence type="ECO:0000313" key="15">
    <source>
        <dbReference type="EMBL" id="ODM21883.1"/>
    </source>
</evidence>
<dbReference type="Proteomes" id="UP000094569">
    <property type="component" value="Unassembled WGS sequence"/>
</dbReference>
<feature type="transmembrane region" description="Helical" evidence="14">
    <location>
        <begin position="35"/>
        <end position="54"/>
    </location>
</feature>
<evidence type="ECO:0000256" key="4">
    <source>
        <dbReference type="ARBA" id="ARBA00022448"/>
    </source>
</evidence>
<dbReference type="PANTHER" id="PTHR39476:SF1">
    <property type="entry name" value="NADH DEHYDROGENASE [UBIQUINONE] 1 BETA SUBCOMPLEX SUBUNIT 4"/>
    <property type="match status" value="1"/>
</dbReference>
<evidence type="ECO:0000256" key="12">
    <source>
        <dbReference type="ARBA" id="ARBA00030212"/>
    </source>
</evidence>
<dbReference type="Pfam" id="PF07225">
    <property type="entry name" value="NDUF_B4"/>
    <property type="match status" value="1"/>
</dbReference>
<organism evidence="15 16">
    <name type="scientific">Aspergillus cristatus</name>
    <name type="common">Chinese Fuzhuan brick tea-fermentation fungus</name>
    <name type="synonym">Eurotium cristatum</name>
    <dbReference type="NCBI Taxonomy" id="573508"/>
    <lineage>
        <taxon>Eukaryota</taxon>
        <taxon>Fungi</taxon>
        <taxon>Dikarya</taxon>
        <taxon>Ascomycota</taxon>
        <taxon>Pezizomycotina</taxon>
        <taxon>Eurotiomycetes</taxon>
        <taxon>Eurotiomycetidae</taxon>
        <taxon>Eurotiales</taxon>
        <taxon>Aspergillaceae</taxon>
        <taxon>Aspergillus</taxon>
        <taxon>Aspergillus subgen. Aspergillus</taxon>
    </lineage>
</organism>
<accession>A0A1E3BLN3</accession>
<dbReference type="OrthoDB" id="15108at2759"/>
<dbReference type="EMBL" id="JXNT01000002">
    <property type="protein sequence ID" value="ODM21883.1"/>
    <property type="molecule type" value="Genomic_DNA"/>
</dbReference>
<evidence type="ECO:0000256" key="14">
    <source>
        <dbReference type="SAM" id="Phobius"/>
    </source>
</evidence>
<sequence>MAGPSKSLVLDPALQKYYELTANRYKYFRWTPRHAWFSFLYMVAIPGALGYVAYNTDGKYDFRGKRREDTIAEF</sequence>
<keyword evidence="16" id="KW-1185">Reference proteome</keyword>
<keyword evidence="4" id="KW-0813">Transport</keyword>
<comment type="similarity">
    <text evidence="2">Belongs to the complex I NDUFB4 subunit family.</text>
</comment>
<comment type="caution">
    <text evidence="15">The sequence shown here is derived from an EMBL/GenBank/DDBJ whole genome shotgun (WGS) entry which is preliminary data.</text>
</comment>
<dbReference type="STRING" id="573508.A0A1E3BLN3"/>
<keyword evidence="7" id="KW-0999">Mitochondrion inner membrane</keyword>
<keyword evidence="6 14" id="KW-0812">Transmembrane</keyword>
<evidence type="ECO:0000256" key="9">
    <source>
        <dbReference type="ARBA" id="ARBA00022989"/>
    </source>
</evidence>
<keyword evidence="11 14" id="KW-0472">Membrane</keyword>
<reference evidence="15 16" key="1">
    <citation type="journal article" date="2016" name="BMC Genomics">
        <title>Comparative genomic and transcriptomic analyses of the Fuzhuan brick tea-fermentation fungus Aspergillus cristatus.</title>
        <authorList>
            <person name="Ge Y."/>
            <person name="Wang Y."/>
            <person name="Liu Y."/>
            <person name="Tan Y."/>
            <person name="Ren X."/>
            <person name="Zhang X."/>
            <person name="Hyde K.D."/>
            <person name="Liu Y."/>
            <person name="Liu Z."/>
        </authorList>
    </citation>
    <scope>NUCLEOTIDE SEQUENCE [LARGE SCALE GENOMIC DNA]</scope>
    <source>
        <strain evidence="15 16">GZAAS20.1005</strain>
    </source>
</reference>
<evidence type="ECO:0000256" key="1">
    <source>
        <dbReference type="ARBA" id="ARBA00004434"/>
    </source>
</evidence>
<gene>
    <name evidence="15" type="ORF">SI65_02727</name>
</gene>
<evidence type="ECO:0000256" key="3">
    <source>
        <dbReference type="ARBA" id="ARBA00018681"/>
    </source>
</evidence>
<keyword evidence="8" id="KW-0249">Electron transport</keyword>
<keyword evidence="9 14" id="KW-1133">Transmembrane helix</keyword>
<name>A0A1E3BLN3_ASPCR</name>
<dbReference type="VEuPathDB" id="FungiDB:SI65_02727"/>
<protein>
    <recommendedName>
        <fullName evidence="3">NADH dehydrogenase [ubiquinone] 1 beta subcomplex subunit 4</fullName>
    </recommendedName>
    <alternativeName>
        <fullName evidence="12">Complex I-B15</fullName>
    </alternativeName>
    <alternativeName>
        <fullName evidence="13">NADH-ubiquinone oxidoreductase B15 subunit</fullName>
    </alternativeName>
</protein>
<dbReference type="InterPro" id="IPR009866">
    <property type="entry name" value="NADH_UbQ_OxRdtase_NDUFB4_su"/>
</dbReference>
<dbReference type="GO" id="GO:0005743">
    <property type="term" value="C:mitochondrial inner membrane"/>
    <property type="evidence" value="ECO:0007669"/>
    <property type="project" value="UniProtKB-SubCell"/>
</dbReference>
<evidence type="ECO:0000256" key="7">
    <source>
        <dbReference type="ARBA" id="ARBA00022792"/>
    </source>
</evidence>
<dbReference type="PANTHER" id="PTHR39476">
    <property type="entry name" value="NADH:UBIQUINONE OXIDOREDUCTASE 6.6KD SUBUNIT"/>
    <property type="match status" value="1"/>
</dbReference>
<evidence type="ECO:0000256" key="8">
    <source>
        <dbReference type="ARBA" id="ARBA00022982"/>
    </source>
</evidence>
<keyword evidence="5" id="KW-0679">Respiratory chain</keyword>
<evidence type="ECO:0000313" key="16">
    <source>
        <dbReference type="Proteomes" id="UP000094569"/>
    </source>
</evidence>